<sequence>MLPKREPLTGPPPPPKPHTFYRTDAITLTSVIAALTSPNSPKQVSGNRQFHHVARPQSSQ</sequence>
<evidence type="ECO:0000256" key="1">
    <source>
        <dbReference type="SAM" id="MobiDB-lite"/>
    </source>
</evidence>
<keyword evidence="3" id="KW-1185">Reference proteome</keyword>
<dbReference type="Proteomes" id="UP000294856">
    <property type="component" value="Unassembled WGS sequence"/>
</dbReference>
<accession>A0A4R1FD53</accession>
<name>A0A4R1FD53_9NOCA</name>
<proteinExistence type="predicted"/>
<evidence type="ECO:0000313" key="2">
    <source>
        <dbReference type="EMBL" id="TCJ89788.1"/>
    </source>
</evidence>
<dbReference type="EMBL" id="SMFR01000009">
    <property type="protein sequence ID" value="TCJ89788.1"/>
    <property type="molecule type" value="Genomic_DNA"/>
</dbReference>
<dbReference type="AlphaFoldDB" id="A0A4R1FD53"/>
<evidence type="ECO:0000313" key="3">
    <source>
        <dbReference type="Proteomes" id="UP000294856"/>
    </source>
</evidence>
<reference evidence="2 3" key="1">
    <citation type="submission" date="2019-03" db="EMBL/GenBank/DDBJ databases">
        <title>Genomic Encyclopedia of Type Strains, Phase IV (KMG-IV): sequencing the most valuable type-strain genomes for metagenomic binning, comparative biology and taxonomic classification.</title>
        <authorList>
            <person name="Goeker M."/>
        </authorList>
    </citation>
    <scope>NUCLEOTIDE SEQUENCE [LARGE SCALE GENOMIC DNA]</scope>
    <source>
        <strain evidence="2 3">DSM 44684</strain>
    </source>
</reference>
<feature type="region of interest" description="Disordered" evidence="1">
    <location>
        <begin position="1"/>
        <end position="20"/>
    </location>
</feature>
<protein>
    <submittedName>
        <fullName evidence="2">Uncharacterized protein</fullName>
    </submittedName>
</protein>
<feature type="region of interest" description="Disordered" evidence="1">
    <location>
        <begin position="37"/>
        <end position="60"/>
    </location>
</feature>
<organism evidence="2 3">
    <name type="scientific">Nocardia alba</name>
    <dbReference type="NCBI Taxonomy" id="225051"/>
    <lineage>
        <taxon>Bacteria</taxon>
        <taxon>Bacillati</taxon>
        <taxon>Actinomycetota</taxon>
        <taxon>Actinomycetes</taxon>
        <taxon>Mycobacteriales</taxon>
        <taxon>Nocardiaceae</taxon>
        <taxon>Nocardia</taxon>
    </lineage>
</organism>
<comment type="caution">
    <text evidence="2">The sequence shown here is derived from an EMBL/GenBank/DDBJ whole genome shotgun (WGS) entry which is preliminary data.</text>
</comment>
<feature type="compositionally biased region" description="Polar residues" evidence="1">
    <location>
        <begin position="37"/>
        <end position="48"/>
    </location>
</feature>
<gene>
    <name evidence="2" type="ORF">DFR71_6426</name>
</gene>